<proteinExistence type="predicted"/>
<sequence>MKQLLKSFSLWLVVFLALGLFLGQARSQSPPLCMERMLLVKLLASDFDEHLAKVHVDEKTKLRIEFFKNEKSGTWTIIAVSDKNVACVISFGEDEPARPDPMSYTL</sequence>
<accession>A0A0F9TU41</accession>
<protein>
    <submittedName>
        <fullName evidence="1">Uncharacterized protein</fullName>
    </submittedName>
</protein>
<organism evidence="1">
    <name type="scientific">marine sediment metagenome</name>
    <dbReference type="NCBI Taxonomy" id="412755"/>
    <lineage>
        <taxon>unclassified sequences</taxon>
        <taxon>metagenomes</taxon>
        <taxon>ecological metagenomes</taxon>
    </lineage>
</organism>
<gene>
    <name evidence="1" type="ORF">LCGC14_0610400</name>
</gene>
<reference evidence="1" key="1">
    <citation type="journal article" date="2015" name="Nature">
        <title>Complex archaea that bridge the gap between prokaryotes and eukaryotes.</title>
        <authorList>
            <person name="Spang A."/>
            <person name="Saw J.H."/>
            <person name="Jorgensen S.L."/>
            <person name="Zaremba-Niedzwiedzka K."/>
            <person name="Martijn J."/>
            <person name="Lind A.E."/>
            <person name="van Eijk R."/>
            <person name="Schleper C."/>
            <person name="Guy L."/>
            <person name="Ettema T.J."/>
        </authorList>
    </citation>
    <scope>NUCLEOTIDE SEQUENCE</scope>
</reference>
<comment type="caution">
    <text evidence="1">The sequence shown here is derived from an EMBL/GenBank/DDBJ whole genome shotgun (WGS) entry which is preliminary data.</text>
</comment>
<dbReference type="EMBL" id="LAZR01001010">
    <property type="protein sequence ID" value="KKN52646.1"/>
    <property type="molecule type" value="Genomic_DNA"/>
</dbReference>
<evidence type="ECO:0000313" key="1">
    <source>
        <dbReference type="EMBL" id="KKN52646.1"/>
    </source>
</evidence>
<dbReference type="AlphaFoldDB" id="A0A0F9TU41"/>
<name>A0A0F9TU41_9ZZZZ</name>